<dbReference type="SMART" id="SM00409">
    <property type="entry name" value="IG"/>
    <property type="match status" value="4"/>
</dbReference>
<feature type="domain" description="Fibronectin type-III" evidence="5">
    <location>
        <begin position="400"/>
        <end position="496"/>
    </location>
</feature>
<comment type="caution">
    <text evidence="6">The sequence shown here is derived from an EMBL/GenBank/DDBJ whole genome shotgun (WGS) entry which is preliminary data.</text>
</comment>
<gene>
    <name evidence="6" type="ORF">MNOR_LOCUS9876</name>
</gene>
<dbReference type="SUPFAM" id="SSF49265">
    <property type="entry name" value="Fibronectin type III"/>
    <property type="match status" value="1"/>
</dbReference>
<evidence type="ECO:0000256" key="3">
    <source>
        <dbReference type="ARBA" id="ARBA00023157"/>
    </source>
</evidence>
<accession>A0AAV2Q8I7</accession>
<dbReference type="CDD" id="cd00063">
    <property type="entry name" value="FN3"/>
    <property type="match status" value="1"/>
</dbReference>
<dbReference type="InterPro" id="IPR013162">
    <property type="entry name" value="CD80_C2-set"/>
</dbReference>
<dbReference type="InterPro" id="IPR003599">
    <property type="entry name" value="Ig_sub"/>
</dbReference>
<evidence type="ECO:0000256" key="2">
    <source>
        <dbReference type="ARBA" id="ARBA00023136"/>
    </source>
</evidence>
<evidence type="ECO:0000313" key="6">
    <source>
        <dbReference type="EMBL" id="CAL4075711.1"/>
    </source>
</evidence>
<dbReference type="SUPFAM" id="SSF48726">
    <property type="entry name" value="Immunoglobulin"/>
    <property type="match status" value="4"/>
</dbReference>
<dbReference type="CDD" id="cd00096">
    <property type="entry name" value="Ig"/>
    <property type="match status" value="1"/>
</dbReference>
<feature type="domain" description="Ig-like" evidence="4">
    <location>
        <begin position="7"/>
        <end position="84"/>
    </location>
</feature>
<dbReference type="Pfam" id="PF08205">
    <property type="entry name" value="C2-set_2"/>
    <property type="match status" value="1"/>
</dbReference>
<dbReference type="PANTHER" id="PTHR23278:SF19">
    <property type="entry name" value="OBSCURIN"/>
    <property type="match status" value="1"/>
</dbReference>
<feature type="domain" description="Ig-like" evidence="4">
    <location>
        <begin position="304"/>
        <end position="392"/>
    </location>
</feature>
<evidence type="ECO:0000259" key="4">
    <source>
        <dbReference type="PROSITE" id="PS50835"/>
    </source>
</evidence>
<dbReference type="Pfam" id="PF13927">
    <property type="entry name" value="Ig_3"/>
    <property type="match status" value="2"/>
</dbReference>
<reference evidence="6 7" key="1">
    <citation type="submission" date="2024-05" db="EMBL/GenBank/DDBJ databases">
        <authorList>
            <person name="Wallberg A."/>
        </authorList>
    </citation>
    <scope>NUCLEOTIDE SEQUENCE [LARGE SCALE GENOMIC DNA]</scope>
</reference>
<dbReference type="InterPro" id="IPR036179">
    <property type="entry name" value="Ig-like_dom_sf"/>
</dbReference>
<feature type="domain" description="Ig-like" evidence="4">
    <location>
        <begin position="91"/>
        <end position="183"/>
    </location>
</feature>
<proteinExistence type="predicted"/>
<dbReference type="InterPro" id="IPR013783">
    <property type="entry name" value="Ig-like_fold"/>
</dbReference>
<comment type="subcellular location">
    <subcellularLocation>
        <location evidence="1">Membrane</location>
        <topology evidence="1">Single-pass membrane protein</topology>
    </subcellularLocation>
</comment>
<dbReference type="Pfam" id="PF00041">
    <property type="entry name" value="fn3"/>
    <property type="match status" value="1"/>
</dbReference>
<dbReference type="AlphaFoldDB" id="A0AAV2Q8I7"/>
<dbReference type="InterPro" id="IPR003598">
    <property type="entry name" value="Ig_sub2"/>
</dbReference>
<dbReference type="InterPro" id="IPR036116">
    <property type="entry name" value="FN3_sf"/>
</dbReference>
<dbReference type="SMART" id="SM00408">
    <property type="entry name" value="IGc2"/>
    <property type="match status" value="3"/>
</dbReference>
<keyword evidence="7" id="KW-1185">Reference proteome</keyword>
<dbReference type="SMART" id="SM00060">
    <property type="entry name" value="FN3"/>
    <property type="match status" value="1"/>
</dbReference>
<evidence type="ECO:0008006" key="8">
    <source>
        <dbReference type="Google" id="ProtNLM"/>
    </source>
</evidence>
<dbReference type="PROSITE" id="PS50853">
    <property type="entry name" value="FN3"/>
    <property type="match status" value="1"/>
</dbReference>
<dbReference type="EMBL" id="CAXKWB010004866">
    <property type="protein sequence ID" value="CAL4075711.1"/>
    <property type="molecule type" value="Genomic_DNA"/>
</dbReference>
<protein>
    <recommendedName>
        <fullName evidence="8">Nephrin</fullName>
    </recommendedName>
</protein>
<evidence type="ECO:0000259" key="5">
    <source>
        <dbReference type="PROSITE" id="PS50853"/>
    </source>
</evidence>
<evidence type="ECO:0000313" key="7">
    <source>
        <dbReference type="Proteomes" id="UP001497623"/>
    </source>
</evidence>
<dbReference type="Gene3D" id="2.60.40.10">
    <property type="entry name" value="Immunoglobulins"/>
    <property type="match status" value="5"/>
</dbReference>
<keyword evidence="2" id="KW-0472">Membrane</keyword>
<dbReference type="Proteomes" id="UP001497623">
    <property type="component" value="Unassembled WGS sequence"/>
</dbReference>
<dbReference type="InterPro" id="IPR007110">
    <property type="entry name" value="Ig-like_dom"/>
</dbReference>
<dbReference type="PANTHER" id="PTHR23278">
    <property type="entry name" value="SIDESTEP PROTEIN"/>
    <property type="match status" value="1"/>
</dbReference>
<organism evidence="6 7">
    <name type="scientific">Meganyctiphanes norvegica</name>
    <name type="common">Northern krill</name>
    <name type="synonym">Thysanopoda norvegica</name>
    <dbReference type="NCBI Taxonomy" id="48144"/>
    <lineage>
        <taxon>Eukaryota</taxon>
        <taxon>Metazoa</taxon>
        <taxon>Ecdysozoa</taxon>
        <taxon>Arthropoda</taxon>
        <taxon>Crustacea</taxon>
        <taxon>Multicrustacea</taxon>
        <taxon>Malacostraca</taxon>
        <taxon>Eumalacostraca</taxon>
        <taxon>Eucarida</taxon>
        <taxon>Euphausiacea</taxon>
        <taxon>Euphausiidae</taxon>
        <taxon>Meganyctiphanes</taxon>
    </lineage>
</organism>
<dbReference type="GO" id="GO:0016020">
    <property type="term" value="C:membrane"/>
    <property type="evidence" value="ECO:0007669"/>
    <property type="project" value="UniProtKB-SubCell"/>
</dbReference>
<evidence type="ECO:0000256" key="1">
    <source>
        <dbReference type="ARBA" id="ARBA00004167"/>
    </source>
</evidence>
<keyword evidence="3" id="KW-1015">Disulfide bond</keyword>
<name>A0AAV2Q8I7_MEGNR</name>
<feature type="domain" description="Ig-like" evidence="4">
    <location>
        <begin position="208"/>
        <end position="294"/>
    </location>
</feature>
<dbReference type="PROSITE" id="PS50835">
    <property type="entry name" value="IG_LIKE"/>
    <property type="match status" value="4"/>
</dbReference>
<sequence length="838" mass="89948">MAGPYLEGGTLRLTCITIGGFPAPNVTWWRGGLVLDASQAYNASTRETRNALLVTGLTRDWHNDTLTCEAYNTDFASPVSTRLTVEMYLYPRKLTLQSPDYVVEGDVLTLGCVAEGSHPPAVLTWSREGFTQPGGEVSHVGTLTTSLLNINVSRKDDGIVISCRATNPPAKHLEATMQDLNVSLYKPNSTTGFSDLSESTVLSVHYAPRLVASFGANLKPETLKVGDDVYFSCEVTAKPPADATTWYHEETRLVQNVSLGVILTWDSLVLQRVDRQRAGRYSCRASNSVNTSSSNLLYLNIKYPPNCQTPATTYFIFDKPINISCSVTSYPPVPKILWRWNNSGDIIYMDPITIEGETVTSEMTVYPTVDQEDRTLTCWGENQMGKQERTCTFYVKTAQMPAPLSSCRLANITTSSLSLTCQRPDTPKPPEITLYRAEVYLHNNTLLANVTSSTPSFNVSHLKSDTSYQIKVYVSQGPATSEPVVVSGYTSRTSRIEIVVPEEPESHVGIYAGAGAGVLLVVVVIVAARSYCRREHRPGGIHTYKEEHSPSCEDSNPDIISNIDDTYVQMTESMGGGFTGEVTITRSPSGKNIAVGTQSISKKQTPMCRADYCLAVEMRGATSLGSYSSSDDTQVLVPASSYNIQSCPISSSGSSPCHFQGGSTVTYPVSSGMVMPCLPPPPSASSCSHECHSAGAGVQPPLIANVAGMGCHIPGGSGMPFHSSGIPCQQAPGGIQGYFINTAPEGYSPIPQLNIATSNVQGICPNPSSNVISSSSQGHSATSTVYGICPMPPTSVISSSSQGLCPVPQASSYTCPVIAINEPLSQIPLLQQNDESFV</sequence>
<dbReference type="InterPro" id="IPR003961">
    <property type="entry name" value="FN3_dom"/>
</dbReference>